<dbReference type="SMART" id="SM00363">
    <property type="entry name" value="S4"/>
    <property type="match status" value="1"/>
</dbReference>
<comment type="caution">
    <text evidence="9">The sequence shown here is derived from an EMBL/GenBank/DDBJ whole genome shotgun (WGS) entry which is preliminary data.</text>
</comment>
<dbReference type="InterPro" id="IPR006145">
    <property type="entry name" value="PsdUridine_synth_RsuA/RluA"/>
</dbReference>
<evidence type="ECO:0000256" key="1">
    <source>
        <dbReference type="ARBA" id="ARBA00010876"/>
    </source>
</evidence>
<dbReference type="GO" id="GO:0003723">
    <property type="term" value="F:RNA binding"/>
    <property type="evidence" value="ECO:0007669"/>
    <property type="project" value="UniProtKB-KW"/>
</dbReference>
<sequence>MEYRSPPAAGPVTSPGADDEPGEVFETRAAPVEPGEHGQRLDKVLAARVPEFSRTWLQTLVERGHVMVDGRVASVASRKLRVGQALSVQLVPTEESRAFHPQAMAIRALWEDDHLLVLDKPAGLVVHPAAGHWSGTLLNGLLARHPGAARLPRAGIVHRLDKDTSGVMVVGKTLEAVTALSRAIAERRVQRRYLALAHGALADAHFSVDAPIARDPASRLRMAVVAGGKSARTDVHRVAVRDGISAVRCALHTGRTHQIRVHLAHRGHPLVADALYGGRPALGLQRQALHAWRLVLPHPVDATEVSVSCEPPLDFEAGWLAVAGRMPLES</sequence>
<dbReference type="Proteomes" id="UP000288178">
    <property type="component" value="Unassembled WGS sequence"/>
</dbReference>
<gene>
    <name evidence="9" type="ORF">ENE75_04725</name>
</gene>
<dbReference type="Gene3D" id="3.10.290.10">
    <property type="entry name" value="RNA-binding S4 domain"/>
    <property type="match status" value="1"/>
</dbReference>
<reference evidence="9 10" key="1">
    <citation type="submission" date="2019-01" db="EMBL/GenBank/DDBJ databases">
        <authorList>
            <person name="Chen W.-M."/>
        </authorList>
    </citation>
    <scope>NUCLEOTIDE SEQUENCE [LARGE SCALE GENOMIC DNA]</scope>
    <source>
        <strain evidence="9 10">ICH-3</strain>
    </source>
</reference>
<evidence type="ECO:0000256" key="6">
    <source>
        <dbReference type="RuleBase" id="RU362028"/>
    </source>
</evidence>
<dbReference type="SUPFAM" id="SSF55174">
    <property type="entry name" value="Alpha-L RNA-binding motif"/>
    <property type="match status" value="1"/>
</dbReference>
<name>A0A3S2U5J2_9BURK</name>
<evidence type="ECO:0000259" key="8">
    <source>
        <dbReference type="SMART" id="SM00363"/>
    </source>
</evidence>
<evidence type="ECO:0000313" key="9">
    <source>
        <dbReference type="EMBL" id="RVT54166.1"/>
    </source>
</evidence>
<dbReference type="InterPro" id="IPR002942">
    <property type="entry name" value="S4_RNA-bd"/>
</dbReference>
<evidence type="ECO:0000256" key="4">
    <source>
        <dbReference type="PIRSR" id="PIRSR606225-1"/>
    </source>
</evidence>
<dbReference type="InterPro" id="IPR050188">
    <property type="entry name" value="RluA_PseudoU_synthase"/>
</dbReference>
<evidence type="ECO:0000256" key="7">
    <source>
        <dbReference type="SAM" id="MobiDB-lite"/>
    </source>
</evidence>
<dbReference type="Pfam" id="PF00849">
    <property type="entry name" value="PseudoU_synth_2"/>
    <property type="match status" value="1"/>
</dbReference>
<feature type="region of interest" description="Disordered" evidence="7">
    <location>
        <begin position="1"/>
        <end position="23"/>
    </location>
</feature>
<dbReference type="InterPro" id="IPR036986">
    <property type="entry name" value="S4_RNA-bd_sf"/>
</dbReference>
<dbReference type="CDD" id="cd02869">
    <property type="entry name" value="PseudoU_synth_RluA_like"/>
    <property type="match status" value="1"/>
</dbReference>
<evidence type="ECO:0000256" key="3">
    <source>
        <dbReference type="ARBA" id="ARBA00036882"/>
    </source>
</evidence>
<dbReference type="InterPro" id="IPR006225">
    <property type="entry name" value="PsdUridine_synth_RluC/D"/>
</dbReference>
<dbReference type="EMBL" id="SACT01000001">
    <property type="protein sequence ID" value="RVT54166.1"/>
    <property type="molecule type" value="Genomic_DNA"/>
</dbReference>
<dbReference type="EC" id="5.4.99.-" evidence="6"/>
<comment type="catalytic activity">
    <reaction evidence="3">
        <text>uridine(1911/1915/1917) in 23S rRNA = pseudouridine(1911/1915/1917) in 23S rRNA</text>
        <dbReference type="Rhea" id="RHEA:42524"/>
        <dbReference type="Rhea" id="RHEA-COMP:10097"/>
        <dbReference type="Rhea" id="RHEA-COMP:10098"/>
        <dbReference type="ChEBI" id="CHEBI:65314"/>
        <dbReference type="ChEBI" id="CHEBI:65315"/>
        <dbReference type="EC" id="5.4.99.23"/>
    </reaction>
</comment>
<dbReference type="InterPro" id="IPR006224">
    <property type="entry name" value="PsdUridine_synth_RluA-like_CS"/>
</dbReference>
<comment type="catalytic activity">
    <reaction evidence="6">
        <text>a uridine in RNA = a pseudouridine in RNA</text>
        <dbReference type="Rhea" id="RHEA:48348"/>
        <dbReference type="Rhea" id="RHEA-COMP:12068"/>
        <dbReference type="Rhea" id="RHEA-COMP:12069"/>
        <dbReference type="ChEBI" id="CHEBI:65314"/>
        <dbReference type="ChEBI" id="CHEBI:65315"/>
    </reaction>
</comment>
<dbReference type="InterPro" id="IPR020103">
    <property type="entry name" value="PsdUridine_synth_cat_dom_sf"/>
</dbReference>
<dbReference type="Pfam" id="PF01479">
    <property type="entry name" value="S4"/>
    <property type="match status" value="1"/>
</dbReference>
<proteinExistence type="inferred from homology"/>
<dbReference type="OrthoDB" id="9785808at2"/>
<protein>
    <recommendedName>
        <fullName evidence="6">Pseudouridine synthase</fullName>
        <ecNumber evidence="6">5.4.99.-</ecNumber>
    </recommendedName>
</protein>
<evidence type="ECO:0000313" key="10">
    <source>
        <dbReference type="Proteomes" id="UP000288178"/>
    </source>
</evidence>
<dbReference type="PANTHER" id="PTHR21600:SF44">
    <property type="entry name" value="RIBOSOMAL LARGE SUBUNIT PSEUDOURIDINE SYNTHASE D"/>
    <property type="match status" value="1"/>
</dbReference>
<keyword evidence="10" id="KW-1185">Reference proteome</keyword>
<comment type="similarity">
    <text evidence="1 6">Belongs to the pseudouridine synthase RluA family.</text>
</comment>
<evidence type="ECO:0000256" key="2">
    <source>
        <dbReference type="ARBA" id="ARBA00023235"/>
    </source>
</evidence>
<dbReference type="PROSITE" id="PS01129">
    <property type="entry name" value="PSI_RLU"/>
    <property type="match status" value="1"/>
</dbReference>
<dbReference type="SUPFAM" id="SSF55120">
    <property type="entry name" value="Pseudouridine synthase"/>
    <property type="match status" value="1"/>
</dbReference>
<feature type="domain" description="RNA-binding S4" evidence="8">
    <location>
        <begin position="39"/>
        <end position="103"/>
    </location>
</feature>
<feature type="active site" evidence="4">
    <location>
        <position position="161"/>
    </location>
</feature>
<dbReference type="AlphaFoldDB" id="A0A3S2U5J2"/>
<dbReference type="Gene3D" id="3.30.2350.10">
    <property type="entry name" value="Pseudouridine synthase"/>
    <property type="match status" value="1"/>
</dbReference>
<dbReference type="PROSITE" id="PS50889">
    <property type="entry name" value="S4"/>
    <property type="match status" value="1"/>
</dbReference>
<comment type="function">
    <text evidence="6">Responsible for synthesis of pseudouridine from uracil.</text>
</comment>
<dbReference type="CDD" id="cd00165">
    <property type="entry name" value="S4"/>
    <property type="match status" value="1"/>
</dbReference>
<organism evidence="9 10">
    <name type="scientific">Rubrivivax albus</name>
    <dbReference type="NCBI Taxonomy" id="2499835"/>
    <lineage>
        <taxon>Bacteria</taxon>
        <taxon>Pseudomonadati</taxon>
        <taxon>Pseudomonadota</taxon>
        <taxon>Betaproteobacteria</taxon>
        <taxon>Burkholderiales</taxon>
        <taxon>Sphaerotilaceae</taxon>
        <taxon>Rubrivivax</taxon>
    </lineage>
</organism>
<evidence type="ECO:0000256" key="5">
    <source>
        <dbReference type="PROSITE-ProRule" id="PRU00182"/>
    </source>
</evidence>
<accession>A0A3S2U5J2</accession>
<dbReference type="NCBIfam" id="TIGR00005">
    <property type="entry name" value="rluA_subfam"/>
    <property type="match status" value="1"/>
</dbReference>
<dbReference type="PANTHER" id="PTHR21600">
    <property type="entry name" value="MITOCHONDRIAL RNA PSEUDOURIDINE SYNTHASE"/>
    <property type="match status" value="1"/>
</dbReference>
<keyword evidence="2 6" id="KW-0413">Isomerase</keyword>
<dbReference type="GO" id="GO:0000455">
    <property type="term" value="P:enzyme-directed rRNA pseudouridine synthesis"/>
    <property type="evidence" value="ECO:0007669"/>
    <property type="project" value="TreeGrafter"/>
</dbReference>
<keyword evidence="5" id="KW-0694">RNA-binding</keyword>
<dbReference type="GO" id="GO:0160140">
    <property type="term" value="F:23S rRNA pseudouridine(1911/1915/1917) synthase activity"/>
    <property type="evidence" value="ECO:0007669"/>
    <property type="project" value="UniProtKB-EC"/>
</dbReference>
<dbReference type="RefSeq" id="WP_128196086.1">
    <property type="nucleotide sequence ID" value="NZ_SACT01000001.1"/>
</dbReference>